<organism evidence="3 4">
    <name type="scientific">Septoria linicola</name>
    <dbReference type="NCBI Taxonomy" id="215465"/>
    <lineage>
        <taxon>Eukaryota</taxon>
        <taxon>Fungi</taxon>
        <taxon>Dikarya</taxon>
        <taxon>Ascomycota</taxon>
        <taxon>Pezizomycotina</taxon>
        <taxon>Dothideomycetes</taxon>
        <taxon>Dothideomycetidae</taxon>
        <taxon>Mycosphaerellales</taxon>
        <taxon>Mycosphaerellaceae</taxon>
        <taxon>Septoria</taxon>
    </lineage>
</organism>
<dbReference type="InterPro" id="IPR046347">
    <property type="entry name" value="bZIP_sf"/>
</dbReference>
<dbReference type="PROSITE" id="PS50217">
    <property type="entry name" value="BZIP"/>
    <property type="match status" value="1"/>
</dbReference>
<sequence>MQVSLDTQCPGWIDPAESNDLSTESTYPISDVEHRGSLLQSSHVEDDLSIVPPTLNDTTLFVPTTGSSNQTNASPPISTPVDAYSASTASSFSGYSQAEPCHKVQKRKRNTEAARRYRQRKEDKTSELEAALKAMTQERDQLSLKLARAEAEAGVLRSLIGKP</sequence>
<feature type="compositionally biased region" description="Polar residues" evidence="1">
    <location>
        <begin position="63"/>
        <end position="76"/>
    </location>
</feature>
<evidence type="ECO:0000259" key="2">
    <source>
        <dbReference type="PROSITE" id="PS50217"/>
    </source>
</evidence>
<reference evidence="3" key="1">
    <citation type="submission" date="2022-06" db="EMBL/GenBank/DDBJ databases">
        <title>Complete genome sequences of two strains of the flax pathogen Septoria linicola.</title>
        <authorList>
            <person name="Lapalu N."/>
            <person name="Simon A."/>
            <person name="Demenou B."/>
            <person name="Paumier D."/>
            <person name="Guillot M.-P."/>
            <person name="Gout L."/>
            <person name="Valade R."/>
        </authorList>
    </citation>
    <scope>NUCLEOTIDE SEQUENCE</scope>
    <source>
        <strain evidence="3">SE15195</strain>
    </source>
</reference>
<accession>A0A9Q9AIK3</accession>
<dbReference type="AlphaFoldDB" id="A0A9Q9AIK3"/>
<feature type="region of interest" description="Disordered" evidence="1">
    <location>
        <begin position="1"/>
        <end position="24"/>
    </location>
</feature>
<evidence type="ECO:0000313" key="4">
    <source>
        <dbReference type="Proteomes" id="UP001056384"/>
    </source>
</evidence>
<dbReference type="SMART" id="SM00338">
    <property type="entry name" value="BRLZ"/>
    <property type="match status" value="1"/>
</dbReference>
<feature type="compositionally biased region" description="Low complexity" evidence="1">
    <location>
        <begin position="83"/>
        <end position="98"/>
    </location>
</feature>
<dbReference type="OrthoDB" id="2257100at2759"/>
<evidence type="ECO:0000256" key="1">
    <source>
        <dbReference type="SAM" id="MobiDB-lite"/>
    </source>
</evidence>
<protein>
    <submittedName>
        <fullName evidence="3">Basic-leucine zipper domain-containing protein</fullName>
    </submittedName>
</protein>
<dbReference type="Pfam" id="PF00170">
    <property type="entry name" value="bZIP_1"/>
    <property type="match status" value="1"/>
</dbReference>
<dbReference type="CDD" id="cd12193">
    <property type="entry name" value="bZIP_GCN4"/>
    <property type="match status" value="1"/>
</dbReference>
<feature type="domain" description="BZIP" evidence="2">
    <location>
        <begin position="103"/>
        <end position="160"/>
    </location>
</feature>
<dbReference type="GO" id="GO:0006351">
    <property type="term" value="P:DNA-templated transcription"/>
    <property type="evidence" value="ECO:0007669"/>
    <property type="project" value="InterPro"/>
</dbReference>
<keyword evidence="4" id="KW-1185">Reference proteome</keyword>
<dbReference type="Proteomes" id="UP001056384">
    <property type="component" value="Chromosome 1"/>
</dbReference>
<dbReference type="PANTHER" id="PTHR23334">
    <property type="entry name" value="CCAAT/ENHANCER BINDING PROTEIN"/>
    <property type="match status" value="1"/>
</dbReference>
<dbReference type="Gene3D" id="1.20.5.170">
    <property type="match status" value="1"/>
</dbReference>
<dbReference type="PANTHER" id="PTHR23334:SF20">
    <property type="entry name" value="BASIC LEUCINE ZIPPER 24"/>
    <property type="match status" value="1"/>
</dbReference>
<gene>
    <name evidence="3" type="ORF">Slin15195_G009070</name>
</gene>
<dbReference type="InterPro" id="IPR004827">
    <property type="entry name" value="bZIP"/>
</dbReference>
<name>A0A9Q9AIK3_9PEZI</name>
<proteinExistence type="predicted"/>
<dbReference type="PROSITE" id="PS00036">
    <property type="entry name" value="BZIP_BASIC"/>
    <property type="match status" value="1"/>
</dbReference>
<dbReference type="InterPro" id="IPR031106">
    <property type="entry name" value="C/EBP"/>
</dbReference>
<evidence type="ECO:0000313" key="3">
    <source>
        <dbReference type="EMBL" id="USW47588.1"/>
    </source>
</evidence>
<dbReference type="GO" id="GO:0000978">
    <property type="term" value="F:RNA polymerase II cis-regulatory region sequence-specific DNA binding"/>
    <property type="evidence" value="ECO:0007669"/>
    <property type="project" value="TreeGrafter"/>
</dbReference>
<dbReference type="SUPFAM" id="SSF57959">
    <property type="entry name" value="Leucine zipper domain"/>
    <property type="match status" value="1"/>
</dbReference>
<dbReference type="GO" id="GO:0000981">
    <property type="term" value="F:DNA-binding transcription factor activity, RNA polymerase II-specific"/>
    <property type="evidence" value="ECO:0007669"/>
    <property type="project" value="TreeGrafter"/>
</dbReference>
<feature type="compositionally biased region" description="Basic and acidic residues" evidence="1">
    <location>
        <begin position="110"/>
        <end position="125"/>
    </location>
</feature>
<dbReference type="EMBL" id="CP099418">
    <property type="protein sequence ID" value="USW47588.1"/>
    <property type="molecule type" value="Genomic_DNA"/>
</dbReference>
<feature type="region of interest" description="Disordered" evidence="1">
    <location>
        <begin position="63"/>
        <end position="125"/>
    </location>
</feature>